<feature type="domain" description="CBS" evidence="3">
    <location>
        <begin position="181"/>
        <end position="242"/>
    </location>
</feature>
<evidence type="ECO:0000313" key="4">
    <source>
        <dbReference type="EMBL" id="SHK32486.1"/>
    </source>
</evidence>
<name>A0A1M6RJ91_9FIRM</name>
<dbReference type="EMBL" id="FRAR01000011">
    <property type="protein sequence ID" value="SHK32486.1"/>
    <property type="molecule type" value="Genomic_DNA"/>
</dbReference>
<organism evidence="4 5">
    <name type="scientific">Desulforamulus aeronauticus DSM 10349</name>
    <dbReference type="NCBI Taxonomy" id="1121421"/>
    <lineage>
        <taxon>Bacteria</taxon>
        <taxon>Bacillati</taxon>
        <taxon>Bacillota</taxon>
        <taxon>Clostridia</taxon>
        <taxon>Eubacteriales</taxon>
        <taxon>Peptococcaceae</taxon>
        <taxon>Desulforamulus</taxon>
    </lineage>
</organism>
<dbReference type="PROSITE" id="PS51371">
    <property type="entry name" value="CBS"/>
    <property type="match status" value="1"/>
</dbReference>
<sequence>MNLKKPDNSTMAFLSVLCILLFIYGFFYTTIHLPIYQLDYNLNNLQISPDHIIQLINVIHDSMFKILLCVMVFSIICLVMIFQSSFRLLFNKDQLQIDVGISEKEITPGTDGVKLVANEKGQIPLYNAEVYRQLTEDYIISDVSPDGKPIGFITMDSFLRGFKSYCESQECDRDLETIREVKKDRVYAPEEYVRFGENITSVANKMLTKKLSALPVVDENGCMRGSIHYLQVIQLLTQKMEELKNR</sequence>
<evidence type="ECO:0000256" key="2">
    <source>
        <dbReference type="SAM" id="Phobius"/>
    </source>
</evidence>
<dbReference type="OrthoDB" id="1786599at2"/>
<protein>
    <recommendedName>
        <fullName evidence="3">CBS domain-containing protein</fullName>
    </recommendedName>
</protein>
<proteinExistence type="predicted"/>
<evidence type="ECO:0000313" key="5">
    <source>
        <dbReference type="Proteomes" id="UP000183997"/>
    </source>
</evidence>
<evidence type="ECO:0000259" key="3">
    <source>
        <dbReference type="PROSITE" id="PS51371"/>
    </source>
</evidence>
<keyword evidence="2" id="KW-0472">Membrane</keyword>
<gene>
    <name evidence="4" type="ORF">SAMN02745123_01470</name>
</gene>
<dbReference type="SUPFAM" id="SSF54631">
    <property type="entry name" value="CBS-domain pair"/>
    <property type="match status" value="1"/>
</dbReference>
<keyword evidence="5" id="KW-1185">Reference proteome</keyword>
<feature type="transmembrane region" description="Helical" evidence="2">
    <location>
        <begin position="63"/>
        <end position="82"/>
    </location>
</feature>
<dbReference type="Gene3D" id="3.10.580.10">
    <property type="entry name" value="CBS-domain"/>
    <property type="match status" value="1"/>
</dbReference>
<keyword evidence="2" id="KW-1133">Transmembrane helix</keyword>
<dbReference type="InterPro" id="IPR046342">
    <property type="entry name" value="CBS_dom_sf"/>
</dbReference>
<evidence type="ECO:0000256" key="1">
    <source>
        <dbReference type="PROSITE-ProRule" id="PRU00703"/>
    </source>
</evidence>
<feature type="transmembrane region" description="Helical" evidence="2">
    <location>
        <begin position="12"/>
        <end position="35"/>
    </location>
</feature>
<keyword evidence="1" id="KW-0129">CBS domain</keyword>
<keyword evidence="2" id="KW-0812">Transmembrane</keyword>
<accession>A0A1M6RJ91</accession>
<dbReference type="Proteomes" id="UP000183997">
    <property type="component" value="Unassembled WGS sequence"/>
</dbReference>
<dbReference type="InterPro" id="IPR000644">
    <property type="entry name" value="CBS_dom"/>
</dbReference>
<dbReference type="Pfam" id="PF00571">
    <property type="entry name" value="CBS"/>
    <property type="match status" value="1"/>
</dbReference>
<reference evidence="5" key="1">
    <citation type="submission" date="2016-11" db="EMBL/GenBank/DDBJ databases">
        <authorList>
            <person name="Varghese N."/>
            <person name="Submissions S."/>
        </authorList>
    </citation>
    <scope>NUCLEOTIDE SEQUENCE [LARGE SCALE GENOMIC DNA]</scope>
    <source>
        <strain evidence="5">DSM 10349</strain>
    </source>
</reference>
<dbReference type="RefSeq" id="WP_072912510.1">
    <property type="nucleotide sequence ID" value="NZ_FRAR01000011.1"/>
</dbReference>
<dbReference type="AlphaFoldDB" id="A0A1M6RJ91"/>